<proteinExistence type="predicted"/>
<dbReference type="Proteomes" id="UP000499080">
    <property type="component" value="Unassembled WGS sequence"/>
</dbReference>
<dbReference type="EMBL" id="BGPR01031791">
    <property type="protein sequence ID" value="GBO05023.1"/>
    <property type="molecule type" value="Genomic_DNA"/>
</dbReference>
<gene>
    <name evidence="1" type="ORF">AVEN_167186_1</name>
</gene>
<protein>
    <submittedName>
        <fullName evidence="1">Uncharacterized protein</fullName>
    </submittedName>
</protein>
<dbReference type="AlphaFoldDB" id="A0A4Y2TXX7"/>
<comment type="caution">
    <text evidence="1">The sequence shown here is derived from an EMBL/GenBank/DDBJ whole genome shotgun (WGS) entry which is preliminary data.</text>
</comment>
<evidence type="ECO:0000313" key="2">
    <source>
        <dbReference type="Proteomes" id="UP000499080"/>
    </source>
</evidence>
<organism evidence="1 2">
    <name type="scientific">Araneus ventricosus</name>
    <name type="common">Orbweaver spider</name>
    <name type="synonym">Epeira ventricosa</name>
    <dbReference type="NCBI Taxonomy" id="182803"/>
    <lineage>
        <taxon>Eukaryota</taxon>
        <taxon>Metazoa</taxon>
        <taxon>Ecdysozoa</taxon>
        <taxon>Arthropoda</taxon>
        <taxon>Chelicerata</taxon>
        <taxon>Arachnida</taxon>
        <taxon>Araneae</taxon>
        <taxon>Araneomorphae</taxon>
        <taxon>Entelegynae</taxon>
        <taxon>Araneoidea</taxon>
        <taxon>Araneidae</taxon>
        <taxon>Araneus</taxon>
    </lineage>
</organism>
<reference evidence="1 2" key="1">
    <citation type="journal article" date="2019" name="Sci. Rep.">
        <title>Orb-weaving spider Araneus ventricosus genome elucidates the spidroin gene catalogue.</title>
        <authorList>
            <person name="Kono N."/>
            <person name="Nakamura H."/>
            <person name="Ohtoshi R."/>
            <person name="Moran D.A.P."/>
            <person name="Shinohara A."/>
            <person name="Yoshida Y."/>
            <person name="Fujiwara M."/>
            <person name="Mori M."/>
            <person name="Tomita M."/>
            <person name="Arakawa K."/>
        </authorList>
    </citation>
    <scope>NUCLEOTIDE SEQUENCE [LARGE SCALE GENOMIC DNA]</scope>
</reference>
<name>A0A4Y2TXX7_ARAVE</name>
<sequence>MFNLVTYYRPILKQLEGSFSDGQPRNVEPLGHMTGTISGAAPLSSFSTTHQRETFGHYVLDVAYRPHTRRNRVFQNPGVVSQRCWDLTDPPGLNYA</sequence>
<keyword evidence="2" id="KW-1185">Reference proteome</keyword>
<accession>A0A4Y2TXX7</accession>
<evidence type="ECO:0000313" key="1">
    <source>
        <dbReference type="EMBL" id="GBO05023.1"/>
    </source>
</evidence>